<dbReference type="Pfam" id="PF01607">
    <property type="entry name" value="CBM_14"/>
    <property type="match status" value="1"/>
</dbReference>
<feature type="domain" description="Chitin-binding type-2" evidence="8">
    <location>
        <begin position="419"/>
        <end position="478"/>
    </location>
</feature>
<dbReference type="Proteomes" id="UP000825002">
    <property type="component" value="Unassembled WGS sequence"/>
</dbReference>
<evidence type="ECO:0000259" key="8">
    <source>
        <dbReference type="PROSITE" id="PS50940"/>
    </source>
</evidence>
<dbReference type="InterPro" id="IPR036508">
    <property type="entry name" value="Chitin-bd_dom_sf"/>
</dbReference>
<evidence type="ECO:0000313" key="10">
    <source>
        <dbReference type="Proteomes" id="UP000825002"/>
    </source>
</evidence>
<sequence length="540" mass="60124">MGPHIVTSPVSAWLSLFFINVHCCFGATSDLVIVAPLNLGINETRSDFFLTNQQPPYALDSININSNSKNNNNNTYNHARVTINRLITTSEPNSHKELVDNERDELNHDDNDDSTASDNDVYASDSSDSKMKPFRKKPHETQLHVKPNRFVASTAPSVVDNEDIYHSSMMFVLEADGEMPATVDPDMMPAVIGHNVEPIIDQLLGPRSPDEGVTYTPLGSMTTRLRRRRRRRTTTLGTRRPPFSELELKSTTPLFGLPSTTTEPPEFTVVGPDSSTINSQVDTSDSITMPVREIIRNDKLPETTTTTSPASLTSPPSATAITSTTVSNSGSSTKPKDRKPNSQRRDNAVKNSMCPPTGVSVIEHLRACDKYYICEDGKATLHTCPNGLLFGLRSLVLDYCVHRWNTTCGDKSQPDPIASPGCRWQFGLFSVQGSPRCSVDYYECRYGKYEVKRCPIKGQMWDERTKSCQWAEAIGCTSDALVSFECPRDDINNPFWPRPRYYLGDTDVIECIDNRPEVVHCEDGQHVSPETLHCVDPLPS</sequence>
<dbReference type="PROSITE" id="PS50940">
    <property type="entry name" value="CHIT_BIND_II"/>
    <property type="match status" value="2"/>
</dbReference>
<dbReference type="InterPro" id="IPR002557">
    <property type="entry name" value="Chitin-bd_dom"/>
</dbReference>
<keyword evidence="3" id="KW-0677">Repeat</keyword>
<evidence type="ECO:0000256" key="6">
    <source>
        <dbReference type="SAM" id="MobiDB-lite"/>
    </source>
</evidence>
<evidence type="ECO:0000256" key="4">
    <source>
        <dbReference type="ARBA" id="ARBA00023157"/>
    </source>
</evidence>
<evidence type="ECO:0000256" key="5">
    <source>
        <dbReference type="ARBA" id="ARBA00023180"/>
    </source>
</evidence>
<feature type="domain" description="Chitin-binding type-2" evidence="8">
    <location>
        <begin position="351"/>
        <end position="410"/>
    </location>
</feature>
<feature type="compositionally biased region" description="Polar residues" evidence="6">
    <location>
        <begin position="273"/>
        <end position="287"/>
    </location>
</feature>
<keyword evidence="4" id="KW-1015">Disulfide bond</keyword>
<feature type="non-terminal residue" evidence="9">
    <location>
        <position position="540"/>
    </location>
</feature>
<feature type="compositionally biased region" description="Low complexity" evidence="6">
    <location>
        <begin position="303"/>
        <end position="333"/>
    </location>
</feature>
<proteinExistence type="predicted"/>
<feature type="region of interest" description="Disordered" evidence="6">
    <location>
        <begin position="253"/>
        <end position="353"/>
    </location>
</feature>
<feature type="region of interest" description="Disordered" evidence="6">
    <location>
        <begin position="102"/>
        <end position="143"/>
    </location>
</feature>
<organism evidence="9 10">
    <name type="scientific">Fragariocoptes setiger</name>
    <dbReference type="NCBI Taxonomy" id="1670756"/>
    <lineage>
        <taxon>Eukaryota</taxon>
        <taxon>Metazoa</taxon>
        <taxon>Ecdysozoa</taxon>
        <taxon>Arthropoda</taxon>
        <taxon>Chelicerata</taxon>
        <taxon>Arachnida</taxon>
        <taxon>Acari</taxon>
        <taxon>Acariformes</taxon>
        <taxon>Trombidiformes</taxon>
        <taxon>Prostigmata</taxon>
        <taxon>Eupodina</taxon>
        <taxon>Eriophyoidea</taxon>
        <taxon>Phytoptidae</taxon>
        <taxon>Fragariocoptes</taxon>
    </lineage>
</organism>
<protein>
    <submittedName>
        <fullName evidence="9">Protein obstructor-E</fullName>
    </submittedName>
</protein>
<accession>A0ABQ7SCL5</accession>
<dbReference type="Gene3D" id="2.170.140.10">
    <property type="entry name" value="Chitin binding domain"/>
    <property type="match status" value="2"/>
</dbReference>
<gene>
    <name evidence="9" type="primary">obst-E</name>
    <name evidence="9" type="ORF">GZH46_00272</name>
</gene>
<evidence type="ECO:0000313" key="9">
    <source>
        <dbReference type="EMBL" id="KAG9511158.1"/>
    </source>
</evidence>
<name>A0ABQ7SCL5_9ACAR</name>
<evidence type="ECO:0000256" key="7">
    <source>
        <dbReference type="SAM" id="SignalP"/>
    </source>
</evidence>
<keyword evidence="10" id="KW-1185">Reference proteome</keyword>
<dbReference type="InterPro" id="IPR051940">
    <property type="entry name" value="Chitin_bind-dev_reg"/>
</dbReference>
<dbReference type="PANTHER" id="PTHR23301:SF0">
    <property type="entry name" value="CHITIN-BINDING TYPE-2 DOMAIN-CONTAINING PROTEIN-RELATED"/>
    <property type="match status" value="1"/>
</dbReference>
<comment type="caution">
    <text evidence="9">The sequence shown here is derived from an EMBL/GenBank/DDBJ whole genome shotgun (WGS) entry which is preliminary data.</text>
</comment>
<feature type="compositionally biased region" description="Polar residues" evidence="6">
    <location>
        <begin position="253"/>
        <end position="263"/>
    </location>
</feature>
<evidence type="ECO:0000256" key="2">
    <source>
        <dbReference type="ARBA" id="ARBA00022729"/>
    </source>
</evidence>
<keyword evidence="2 7" id="KW-0732">Signal</keyword>
<evidence type="ECO:0000256" key="1">
    <source>
        <dbReference type="ARBA" id="ARBA00022669"/>
    </source>
</evidence>
<evidence type="ECO:0000256" key="3">
    <source>
        <dbReference type="ARBA" id="ARBA00022737"/>
    </source>
</evidence>
<feature type="compositionally biased region" description="Basic and acidic residues" evidence="6">
    <location>
        <begin position="334"/>
        <end position="348"/>
    </location>
</feature>
<keyword evidence="5" id="KW-0325">Glycoprotein</keyword>
<dbReference type="EMBL" id="JAIFTH010000025">
    <property type="protein sequence ID" value="KAG9511158.1"/>
    <property type="molecule type" value="Genomic_DNA"/>
</dbReference>
<keyword evidence="1" id="KW-0147">Chitin-binding</keyword>
<dbReference type="PANTHER" id="PTHR23301">
    <property type="entry name" value="CHITIN BINDING PERITROPHIN-A"/>
    <property type="match status" value="1"/>
</dbReference>
<dbReference type="SMART" id="SM00494">
    <property type="entry name" value="ChtBD2"/>
    <property type="match status" value="2"/>
</dbReference>
<feature type="signal peptide" evidence="7">
    <location>
        <begin position="1"/>
        <end position="26"/>
    </location>
</feature>
<feature type="chain" id="PRO_5047244723" evidence="7">
    <location>
        <begin position="27"/>
        <end position="540"/>
    </location>
</feature>
<dbReference type="SUPFAM" id="SSF57625">
    <property type="entry name" value="Invertebrate chitin-binding proteins"/>
    <property type="match status" value="2"/>
</dbReference>
<reference evidence="9 10" key="1">
    <citation type="submission" date="2020-10" db="EMBL/GenBank/DDBJ databases">
        <authorList>
            <person name="Klimov P.B."/>
            <person name="Dyachkov S.M."/>
            <person name="Chetverikov P.E."/>
        </authorList>
    </citation>
    <scope>NUCLEOTIDE SEQUENCE [LARGE SCALE GENOMIC DNA]</scope>
    <source>
        <strain evidence="9">BMOC 18-1129-001#AD2665</strain>
        <tissue evidence="9">Entire mites</tissue>
    </source>
</reference>